<sequence>MSTDTQNSRPAPEFTVFTRVTTIPFVQDSITYVDQTLSSNSLLRSPYATGKALTSTALDMSKPLVPYLAPIISRADGLANQGIDVVEKRYPYPFQTPTEKIAGDIKAQADYARTVANKTVEERVINPVHTVVNGVDQRLTPLVDYLASTLARLNEQVGNAEQRAAANGQAASDEAKYQYQRAYLITKDLRDQLYVYSTEQLKQLEQQSVIIQRASQTAQSITQLASSSIDTAQQRVQSLSDTMVQELKKVQSSTAALPAHLQSAFQPVQQTLSATIHDLSDVIKSDASLNDKVNRVSATVRERVTPVLDAAADAIRSVLQRAETSTNVATNGAANGSAH</sequence>
<reference evidence="1" key="2">
    <citation type="journal article" date="2022" name="New Phytol.">
        <title>Evolutionary transition to the ectomycorrhizal habit in the genomes of a hyperdiverse lineage of mushroom-forming fungi.</title>
        <authorList>
            <person name="Looney B."/>
            <person name="Miyauchi S."/>
            <person name="Morin E."/>
            <person name="Drula E."/>
            <person name="Courty P.E."/>
            <person name="Kohler A."/>
            <person name="Kuo A."/>
            <person name="LaButti K."/>
            <person name="Pangilinan J."/>
            <person name="Lipzen A."/>
            <person name="Riley R."/>
            <person name="Andreopoulos W."/>
            <person name="He G."/>
            <person name="Johnson J."/>
            <person name="Nolan M."/>
            <person name="Tritt A."/>
            <person name="Barry K.W."/>
            <person name="Grigoriev I.V."/>
            <person name="Nagy L.G."/>
            <person name="Hibbett D."/>
            <person name="Henrissat B."/>
            <person name="Matheny P.B."/>
            <person name="Labbe J."/>
            <person name="Martin F.M."/>
        </authorList>
    </citation>
    <scope>NUCLEOTIDE SEQUENCE</scope>
    <source>
        <strain evidence="1">EC-137</strain>
    </source>
</reference>
<organism evidence="1 2">
    <name type="scientific">Vararia minispora EC-137</name>
    <dbReference type="NCBI Taxonomy" id="1314806"/>
    <lineage>
        <taxon>Eukaryota</taxon>
        <taxon>Fungi</taxon>
        <taxon>Dikarya</taxon>
        <taxon>Basidiomycota</taxon>
        <taxon>Agaricomycotina</taxon>
        <taxon>Agaricomycetes</taxon>
        <taxon>Russulales</taxon>
        <taxon>Lachnocladiaceae</taxon>
        <taxon>Vararia</taxon>
    </lineage>
</organism>
<evidence type="ECO:0000313" key="1">
    <source>
        <dbReference type="EMBL" id="KAI0029234.1"/>
    </source>
</evidence>
<comment type="caution">
    <text evidence="1">The sequence shown here is derived from an EMBL/GenBank/DDBJ whole genome shotgun (WGS) entry which is preliminary data.</text>
</comment>
<reference evidence="1" key="1">
    <citation type="submission" date="2021-02" db="EMBL/GenBank/DDBJ databases">
        <authorList>
            <consortium name="DOE Joint Genome Institute"/>
            <person name="Ahrendt S."/>
            <person name="Looney B.P."/>
            <person name="Miyauchi S."/>
            <person name="Morin E."/>
            <person name="Drula E."/>
            <person name="Courty P.E."/>
            <person name="Chicoki N."/>
            <person name="Fauchery L."/>
            <person name="Kohler A."/>
            <person name="Kuo A."/>
            <person name="Labutti K."/>
            <person name="Pangilinan J."/>
            <person name="Lipzen A."/>
            <person name="Riley R."/>
            <person name="Andreopoulos W."/>
            <person name="He G."/>
            <person name="Johnson J."/>
            <person name="Barry K.W."/>
            <person name="Grigoriev I.V."/>
            <person name="Nagy L."/>
            <person name="Hibbett D."/>
            <person name="Henrissat B."/>
            <person name="Matheny P.B."/>
            <person name="Labbe J."/>
            <person name="Martin F."/>
        </authorList>
    </citation>
    <scope>NUCLEOTIDE SEQUENCE</scope>
    <source>
        <strain evidence="1">EC-137</strain>
    </source>
</reference>
<dbReference type="EMBL" id="MU273689">
    <property type="protein sequence ID" value="KAI0029234.1"/>
    <property type="molecule type" value="Genomic_DNA"/>
</dbReference>
<protein>
    <submittedName>
        <fullName evidence="1">Uncharacterized protein</fullName>
    </submittedName>
</protein>
<keyword evidence="2" id="KW-1185">Reference proteome</keyword>
<name>A0ACB8QBW0_9AGAM</name>
<evidence type="ECO:0000313" key="2">
    <source>
        <dbReference type="Proteomes" id="UP000814128"/>
    </source>
</evidence>
<dbReference type="Proteomes" id="UP000814128">
    <property type="component" value="Unassembled WGS sequence"/>
</dbReference>
<accession>A0ACB8QBW0</accession>
<gene>
    <name evidence="1" type="ORF">K488DRAFT_73136</name>
</gene>
<proteinExistence type="predicted"/>